<dbReference type="Proteomes" id="UP000199202">
    <property type="component" value="Unassembled WGS sequence"/>
</dbReference>
<keyword evidence="2" id="KW-1185">Reference proteome</keyword>
<name>A0A1G9QZ29_9ACTN</name>
<dbReference type="RefSeq" id="WP_090946249.1">
    <property type="nucleotide sequence ID" value="NZ_FNDJ01000037.1"/>
</dbReference>
<reference evidence="1 2" key="1">
    <citation type="submission" date="2016-10" db="EMBL/GenBank/DDBJ databases">
        <authorList>
            <person name="de Groot N.N."/>
        </authorList>
    </citation>
    <scope>NUCLEOTIDE SEQUENCE [LARGE SCALE GENOMIC DNA]</scope>
    <source>
        <strain evidence="1 2">CGMCC 4.6533</strain>
    </source>
</reference>
<sequence length="92" mass="10410">MTYRMSGNPQDYRGTRFTLTSTAETRIPGTHLGDMDGTWDGDRLELRMTPLVVDEDNSVRSDHQPTGPVTFEMRRSSAAEFEDTCRQADAPR</sequence>
<dbReference type="EMBL" id="FNDJ01000037">
    <property type="protein sequence ID" value="SDM16131.1"/>
    <property type="molecule type" value="Genomic_DNA"/>
</dbReference>
<evidence type="ECO:0000313" key="1">
    <source>
        <dbReference type="EMBL" id="SDM16131.1"/>
    </source>
</evidence>
<protein>
    <submittedName>
        <fullName evidence="1">Uncharacterized protein</fullName>
    </submittedName>
</protein>
<gene>
    <name evidence="1" type="ORF">SAMN05421869_13760</name>
</gene>
<proteinExistence type="predicted"/>
<organism evidence="1 2">
    <name type="scientific">Nonomuraea jiangxiensis</name>
    <dbReference type="NCBI Taxonomy" id="633440"/>
    <lineage>
        <taxon>Bacteria</taxon>
        <taxon>Bacillati</taxon>
        <taxon>Actinomycetota</taxon>
        <taxon>Actinomycetes</taxon>
        <taxon>Streptosporangiales</taxon>
        <taxon>Streptosporangiaceae</taxon>
        <taxon>Nonomuraea</taxon>
    </lineage>
</organism>
<accession>A0A1G9QZ29</accession>
<dbReference type="OrthoDB" id="3367198at2"/>
<dbReference type="AlphaFoldDB" id="A0A1G9QZ29"/>
<evidence type="ECO:0000313" key="2">
    <source>
        <dbReference type="Proteomes" id="UP000199202"/>
    </source>
</evidence>